<reference evidence="3" key="1">
    <citation type="submission" date="2022-08" db="EMBL/GenBank/DDBJ databases">
        <authorList>
            <person name="Gutierrez-Valencia J."/>
        </authorList>
    </citation>
    <scope>NUCLEOTIDE SEQUENCE</scope>
</reference>
<organism evidence="3 4">
    <name type="scientific">Linum tenue</name>
    <dbReference type="NCBI Taxonomy" id="586396"/>
    <lineage>
        <taxon>Eukaryota</taxon>
        <taxon>Viridiplantae</taxon>
        <taxon>Streptophyta</taxon>
        <taxon>Embryophyta</taxon>
        <taxon>Tracheophyta</taxon>
        <taxon>Spermatophyta</taxon>
        <taxon>Magnoliopsida</taxon>
        <taxon>eudicotyledons</taxon>
        <taxon>Gunneridae</taxon>
        <taxon>Pentapetalae</taxon>
        <taxon>rosids</taxon>
        <taxon>fabids</taxon>
        <taxon>Malpighiales</taxon>
        <taxon>Linaceae</taxon>
        <taxon>Linum</taxon>
    </lineage>
</organism>
<gene>
    <name evidence="3" type="ORF">LITE_LOCUS41447</name>
</gene>
<evidence type="ECO:0000256" key="2">
    <source>
        <dbReference type="SAM" id="Phobius"/>
    </source>
</evidence>
<evidence type="ECO:0000313" key="4">
    <source>
        <dbReference type="Proteomes" id="UP001154282"/>
    </source>
</evidence>
<dbReference type="PANTHER" id="PTHR36735">
    <property type="entry name" value="TRANSMEMBRANE PROTEIN"/>
    <property type="match status" value="1"/>
</dbReference>
<name>A0AAV0Q3P4_9ROSI</name>
<sequence length="181" mass="19277">MAAIAPIPLLPPPPSPSTTRPPSALLLRLPPGISPPLSLSTPNLSIATNCKFLSHSKSHRRSPQIWRTLAAAQDAATLPPPADIVAPLDAAQEIVSDDGVSTIISTLLLIAFVALSVLTVGVIYIAVTDFLQKREKDKFDKEEAAKKKRGGKGKKVKARARAGPRGFGQKIDTEDEFADDD</sequence>
<keyword evidence="4" id="KW-1185">Reference proteome</keyword>
<dbReference type="Proteomes" id="UP001154282">
    <property type="component" value="Unassembled WGS sequence"/>
</dbReference>
<dbReference type="AlphaFoldDB" id="A0AAV0Q3P4"/>
<feature type="region of interest" description="Disordered" evidence="1">
    <location>
        <begin position="1"/>
        <end position="23"/>
    </location>
</feature>
<feature type="compositionally biased region" description="Basic residues" evidence="1">
    <location>
        <begin position="146"/>
        <end position="162"/>
    </location>
</feature>
<evidence type="ECO:0000256" key="1">
    <source>
        <dbReference type="SAM" id="MobiDB-lite"/>
    </source>
</evidence>
<dbReference type="EMBL" id="CAMGYJ010000009">
    <property type="protein sequence ID" value="CAI0539880.1"/>
    <property type="molecule type" value="Genomic_DNA"/>
</dbReference>
<keyword evidence="2" id="KW-1133">Transmembrane helix</keyword>
<accession>A0AAV0Q3P4</accession>
<feature type="region of interest" description="Disordered" evidence="1">
    <location>
        <begin position="136"/>
        <end position="181"/>
    </location>
</feature>
<evidence type="ECO:0000313" key="3">
    <source>
        <dbReference type="EMBL" id="CAI0539880.1"/>
    </source>
</evidence>
<proteinExistence type="predicted"/>
<keyword evidence="2" id="KW-0812">Transmembrane</keyword>
<protein>
    <submittedName>
        <fullName evidence="3">Uncharacterized protein</fullName>
    </submittedName>
</protein>
<comment type="caution">
    <text evidence="3">The sequence shown here is derived from an EMBL/GenBank/DDBJ whole genome shotgun (WGS) entry which is preliminary data.</text>
</comment>
<keyword evidence="2" id="KW-0472">Membrane</keyword>
<feature type="transmembrane region" description="Helical" evidence="2">
    <location>
        <begin position="103"/>
        <end position="127"/>
    </location>
</feature>
<dbReference type="GO" id="GO:0009535">
    <property type="term" value="C:chloroplast thylakoid membrane"/>
    <property type="evidence" value="ECO:0007669"/>
    <property type="project" value="TreeGrafter"/>
</dbReference>
<dbReference type="PANTHER" id="PTHR36735:SF1">
    <property type="entry name" value="TRANSMEMBRANE PROTEIN"/>
    <property type="match status" value="1"/>
</dbReference>
<feature type="compositionally biased region" description="Basic and acidic residues" evidence="1">
    <location>
        <begin position="136"/>
        <end position="145"/>
    </location>
</feature>